<evidence type="ECO:0000259" key="1">
    <source>
        <dbReference type="PROSITE" id="PS51186"/>
    </source>
</evidence>
<dbReference type="InterPro" id="IPR000182">
    <property type="entry name" value="GNAT_dom"/>
</dbReference>
<keyword evidence="3" id="KW-1185">Reference proteome</keyword>
<name>A0ABQ0A5W0_9GAMM</name>
<dbReference type="CDD" id="cd04301">
    <property type="entry name" value="NAT_SF"/>
    <property type="match status" value="1"/>
</dbReference>
<dbReference type="Pfam" id="PF00583">
    <property type="entry name" value="Acetyltransf_1"/>
    <property type="match status" value="1"/>
</dbReference>
<accession>A0ABQ0A5W0</accession>
<proteinExistence type="predicted"/>
<dbReference type="PANTHER" id="PTHR43072">
    <property type="entry name" value="N-ACETYLTRANSFERASE"/>
    <property type="match status" value="1"/>
</dbReference>
<evidence type="ECO:0000313" key="2">
    <source>
        <dbReference type="EMBL" id="GAA6167039.1"/>
    </source>
</evidence>
<dbReference type="Gene3D" id="3.40.630.30">
    <property type="match status" value="1"/>
</dbReference>
<protein>
    <submittedName>
        <fullName evidence="2">GNAT family acetyltransferase</fullName>
    </submittedName>
</protein>
<organism evidence="2 3">
    <name type="scientific">Sessilibacter corallicola</name>
    <dbReference type="NCBI Taxonomy" id="2904075"/>
    <lineage>
        <taxon>Bacteria</taxon>
        <taxon>Pseudomonadati</taxon>
        <taxon>Pseudomonadota</taxon>
        <taxon>Gammaproteobacteria</taxon>
        <taxon>Cellvibrionales</taxon>
        <taxon>Cellvibrionaceae</taxon>
        <taxon>Sessilibacter</taxon>
    </lineage>
</organism>
<sequence>MATIYRQADLADLPTLLEFEKGVIEAERPYNTSIMDSPVTYYDIAELIRNDDSVVVVAQAGERIVASGYALIRESRPYFDHKLHAYLGFMYVHPEFRGLGINQKIIEKLTQWSKAKGIEYAYLDVYSGNDAAIKAYEKAGFESSIINMKMKLS</sequence>
<dbReference type="Proteomes" id="UP001465153">
    <property type="component" value="Unassembled WGS sequence"/>
</dbReference>
<feature type="domain" description="N-acetyltransferase" evidence="1">
    <location>
        <begin position="3"/>
        <end position="153"/>
    </location>
</feature>
<dbReference type="PROSITE" id="PS51186">
    <property type="entry name" value="GNAT"/>
    <property type="match status" value="1"/>
</dbReference>
<dbReference type="SUPFAM" id="SSF55729">
    <property type="entry name" value="Acyl-CoA N-acyltransferases (Nat)"/>
    <property type="match status" value="1"/>
</dbReference>
<dbReference type="EMBL" id="BAABWN010000002">
    <property type="protein sequence ID" value="GAA6167039.1"/>
    <property type="molecule type" value="Genomic_DNA"/>
</dbReference>
<evidence type="ECO:0000313" key="3">
    <source>
        <dbReference type="Proteomes" id="UP001465153"/>
    </source>
</evidence>
<gene>
    <name evidence="2" type="ORF">NBRC116591_08490</name>
</gene>
<dbReference type="InterPro" id="IPR016181">
    <property type="entry name" value="Acyl_CoA_acyltransferase"/>
</dbReference>
<comment type="caution">
    <text evidence="2">The sequence shown here is derived from an EMBL/GenBank/DDBJ whole genome shotgun (WGS) entry which is preliminary data.</text>
</comment>
<reference evidence="2 3" key="1">
    <citation type="submission" date="2024-04" db="EMBL/GenBank/DDBJ databases">
        <title>Draft genome sequence of Sessilibacter corallicola NBRC 116591.</title>
        <authorList>
            <person name="Miyakawa T."/>
            <person name="Kusuya Y."/>
            <person name="Miura T."/>
        </authorList>
    </citation>
    <scope>NUCLEOTIDE SEQUENCE [LARGE SCALE GENOMIC DNA]</scope>
    <source>
        <strain evidence="2 3">KU-00831-HH</strain>
    </source>
</reference>
<dbReference type="RefSeq" id="WP_353301784.1">
    <property type="nucleotide sequence ID" value="NZ_BAABWN010000002.1"/>
</dbReference>